<feature type="transmembrane region" description="Helical" evidence="1">
    <location>
        <begin position="318"/>
        <end position="338"/>
    </location>
</feature>
<dbReference type="Proteomes" id="UP000184287">
    <property type="component" value="Unassembled WGS sequence"/>
</dbReference>
<protein>
    <submittedName>
        <fullName evidence="2">ABC-type transport system involved in multi-copper enzyme maturation, permease component</fullName>
    </submittedName>
</protein>
<feature type="transmembrane region" description="Helical" evidence="1">
    <location>
        <begin position="172"/>
        <end position="191"/>
    </location>
</feature>
<proteinExistence type="predicted"/>
<feature type="transmembrane region" description="Helical" evidence="1">
    <location>
        <begin position="474"/>
        <end position="492"/>
    </location>
</feature>
<feature type="transmembrane region" description="Helical" evidence="1">
    <location>
        <begin position="358"/>
        <end position="379"/>
    </location>
</feature>
<feature type="transmembrane region" description="Helical" evidence="1">
    <location>
        <begin position="54"/>
        <end position="78"/>
    </location>
</feature>
<sequence length="1084" mass="123351">MFSTIFSFELKQHFKKPFTWIFLLLMIAQGLYYMRHTGEFFGADKTYANAPAILYTVLAGIGYIGFIVTAILGGTALAKDLDYRTSSLLYTTRASQQSFFWGRYLGSITILLLLNAGYLLGIILYSYLPVANLGPLSWNAILKAVLFVFLPNIFVIYSLCFSVSVFTRSAKTAYGISLTAMLLMIFAETSFNNNASVVLADPTAFSVLHAQLEHFSPAQKNNYSPGFSGYLFYNRLIWISIGMLSLLIAARKYSFNKFGAKNEGKSKTKIQDVPRLLTTPVLHTEPLSKVSQHFSLSSAIGKAFSLSWLEFKSVVRPLGFKIFLGMLLIIYVCYIAVWQQQYYSAAPTLPVTIEITGVTLPLSFYFLMFIIINTTELLFKNQSTGFWQIGDALPLPTWVTVTSKIMAMLGVALLVTTCLMLFGMLVQALKGYHHFELEVYFNDLFIRWIPKYLTYIFLCVFVAGITANRYATHWISILILIISVILHEIEVIEQNRLNFMFSPGSAMNTDMNGNGIFSLSHAWFMTYWTSFGLAIFSIGLWLWQRGTPSGLGKRILKKGKFSPVLLLLFVLGCAGFFYCHHIIYQTVNIENKFQAKAEERNEQALYEKTYLRYRSSPQPKILNLELQLELYLEKRSLTYNSSLKLNNPTHQPIDTLHIEWMDFSVIDQLSIPGYTLKLVKADQELRHNSYLLSHPLLPGDQMTLNIKGSLHYQGFTNDDPQKELTFNGTFLSQDLIPYFGYDDRRALKLNKYRVENDLKKISSRLPEVKDPLAATQSFASTQADRMNYTLNISTTADQTIVAPGLLKKEWKRDGRHHYQFVSEKPDVFSFHILSAKYAQKKETIQIAGKTLNIEISYHPDHAYNVNHLMQSAKEALQFLNKTLGAYPYQTLKIAERPRYDQDLFSSGNLIILPENHGWIADIRRQEDLDYLRYITAKLIAQQYMQQANISRTQGFPVITQSIPGYLAYQQLQHFYGAASLEKHLEKSHDLYLKGRAKEQNTEPVLIKSDEDAGYVSSQKGSDALYKLSKLTGEQAMNQAISTFLKESKDAAKPVNAWLFYDLLKTSVSGKDKPMLVKTFESTAE</sequence>
<feature type="transmembrane region" description="Helical" evidence="1">
    <location>
        <begin position="449"/>
        <end position="467"/>
    </location>
</feature>
<accession>A0A1M4ZFG3</accession>
<keyword evidence="1" id="KW-1133">Transmembrane helix</keyword>
<feature type="transmembrane region" description="Helical" evidence="1">
    <location>
        <begin position="564"/>
        <end position="584"/>
    </location>
</feature>
<dbReference type="Gene3D" id="1.10.390.10">
    <property type="entry name" value="Neutral Protease Domain 2"/>
    <property type="match status" value="1"/>
</dbReference>
<feature type="transmembrane region" description="Helical" evidence="1">
    <location>
        <begin position="99"/>
        <end position="128"/>
    </location>
</feature>
<dbReference type="InterPro" id="IPR027268">
    <property type="entry name" value="Peptidase_M4/M1_CTD_sf"/>
</dbReference>
<feature type="transmembrane region" description="Helical" evidence="1">
    <location>
        <begin position="17"/>
        <end position="34"/>
    </location>
</feature>
<reference evidence="3" key="1">
    <citation type="submission" date="2016-11" db="EMBL/GenBank/DDBJ databases">
        <authorList>
            <person name="Varghese N."/>
            <person name="Submissions S."/>
        </authorList>
    </citation>
    <scope>NUCLEOTIDE SEQUENCE [LARGE SCALE GENOMIC DNA]</scope>
    <source>
        <strain evidence="3">DSM 16990</strain>
    </source>
</reference>
<evidence type="ECO:0000256" key="1">
    <source>
        <dbReference type="SAM" id="Phobius"/>
    </source>
</evidence>
<feature type="transmembrane region" description="Helical" evidence="1">
    <location>
        <begin position="140"/>
        <end position="160"/>
    </location>
</feature>
<feature type="transmembrane region" description="Helical" evidence="1">
    <location>
        <begin position="405"/>
        <end position="429"/>
    </location>
</feature>
<organism evidence="2 3">
    <name type="scientific">Pedobacter caeni</name>
    <dbReference type="NCBI Taxonomy" id="288992"/>
    <lineage>
        <taxon>Bacteria</taxon>
        <taxon>Pseudomonadati</taxon>
        <taxon>Bacteroidota</taxon>
        <taxon>Sphingobacteriia</taxon>
        <taxon>Sphingobacteriales</taxon>
        <taxon>Sphingobacteriaceae</taxon>
        <taxon>Pedobacter</taxon>
    </lineage>
</organism>
<evidence type="ECO:0000313" key="3">
    <source>
        <dbReference type="Proteomes" id="UP000184287"/>
    </source>
</evidence>
<keyword evidence="3" id="KW-1185">Reference proteome</keyword>
<dbReference type="RefSeq" id="WP_073230118.1">
    <property type="nucleotide sequence ID" value="NZ_FQUQ01000002.1"/>
</dbReference>
<dbReference type="STRING" id="288992.SAMN04488522_102306"/>
<keyword evidence="1" id="KW-0812">Transmembrane</keyword>
<feature type="transmembrane region" description="Helical" evidence="1">
    <location>
        <begin position="230"/>
        <end position="250"/>
    </location>
</feature>
<evidence type="ECO:0000313" key="2">
    <source>
        <dbReference type="EMBL" id="SHF16708.1"/>
    </source>
</evidence>
<name>A0A1M4ZFG3_9SPHI</name>
<gene>
    <name evidence="2" type="ORF">SAMN04488522_102306</name>
</gene>
<dbReference type="AlphaFoldDB" id="A0A1M4ZFG3"/>
<dbReference type="EMBL" id="FQUQ01000002">
    <property type="protein sequence ID" value="SHF16708.1"/>
    <property type="molecule type" value="Genomic_DNA"/>
</dbReference>
<dbReference type="OrthoDB" id="100605at2"/>
<feature type="transmembrane region" description="Helical" evidence="1">
    <location>
        <begin position="522"/>
        <end position="543"/>
    </location>
</feature>
<keyword evidence="1" id="KW-0472">Membrane</keyword>